<keyword evidence="3" id="KW-1185">Reference proteome</keyword>
<dbReference type="PANTHER" id="PTHR36007:SF2">
    <property type="entry name" value="TRANSPORT PROTEIN-RELATED"/>
    <property type="match status" value="1"/>
</dbReference>
<dbReference type="InterPro" id="IPR009577">
    <property type="entry name" value="Sm_multidrug_ex"/>
</dbReference>
<dbReference type="EMBL" id="LGSS01000002">
    <property type="protein sequence ID" value="KNF09682.1"/>
    <property type="molecule type" value="Genomic_DNA"/>
</dbReference>
<evidence type="ECO:0000313" key="3">
    <source>
        <dbReference type="Proteomes" id="UP000037267"/>
    </source>
</evidence>
<gene>
    <name evidence="2" type="ORF">CLPU_2c01330</name>
</gene>
<dbReference type="Pfam" id="PF06695">
    <property type="entry name" value="Sm_multidrug_ex"/>
    <property type="match status" value="1"/>
</dbReference>
<dbReference type="Proteomes" id="UP000037267">
    <property type="component" value="Unassembled WGS sequence"/>
</dbReference>
<dbReference type="RefSeq" id="WP_235436087.1">
    <property type="nucleotide sequence ID" value="NZ_LGSS01000002.1"/>
</dbReference>
<feature type="transmembrane region" description="Helical" evidence="1">
    <location>
        <begin position="42"/>
        <end position="60"/>
    </location>
</feature>
<proteinExistence type="predicted"/>
<name>A0A0L0WDX6_GOTPU</name>
<keyword evidence="1" id="KW-0472">Membrane</keyword>
<dbReference type="AlphaFoldDB" id="A0A0L0WDX6"/>
<protein>
    <submittedName>
        <fullName evidence="2">Putative membrane protein</fullName>
    </submittedName>
</protein>
<feature type="transmembrane region" description="Helical" evidence="1">
    <location>
        <begin position="96"/>
        <end position="124"/>
    </location>
</feature>
<evidence type="ECO:0000256" key="1">
    <source>
        <dbReference type="SAM" id="Phobius"/>
    </source>
</evidence>
<sequence>MEILSLIKKEYIVMLLAATPISELRGAIPFGISLGLSPLNSTIISIIGNIVPVPFLLILLEPIFKYFENVIGIGRILTWAKNKGMKHKEKIKKYSVFGLFILVAVPLPSTGAWTGCVVATLFKIKFRDAMIAIISGIVASGIVVFLLSYKVVSLL</sequence>
<feature type="transmembrane region" description="Helical" evidence="1">
    <location>
        <begin position="130"/>
        <end position="149"/>
    </location>
</feature>
<dbReference type="PANTHER" id="PTHR36007">
    <property type="entry name" value="TRANSPORT PROTEIN-RELATED"/>
    <property type="match status" value="1"/>
</dbReference>
<keyword evidence="1" id="KW-0812">Transmembrane</keyword>
<evidence type="ECO:0000313" key="2">
    <source>
        <dbReference type="EMBL" id="KNF09682.1"/>
    </source>
</evidence>
<reference evidence="3" key="1">
    <citation type="submission" date="2015-07" db="EMBL/GenBank/DDBJ databases">
        <title>Draft genome sequence of the purine-degrading Gottschalkia purinilyticum DSM 1384 (formerly Clostridium purinilyticum).</title>
        <authorList>
            <person name="Poehlein A."/>
            <person name="Schiel-Bengelsdorf B."/>
            <person name="Bengelsdorf F.R."/>
            <person name="Daniel R."/>
            <person name="Duerre P."/>
        </authorList>
    </citation>
    <scope>NUCLEOTIDE SEQUENCE [LARGE SCALE GENOMIC DNA]</scope>
    <source>
        <strain evidence="3">DSM 1384</strain>
    </source>
</reference>
<accession>A0A0L0WDX6</accession>
<organism evidence="2 3">
    <name type="scientific">Gottschalkia purinilytica</name>
    <name type="common">Clostridium purinilyticum</name>
    <dbReference type="NCBI Taxonomy" id="1503"/>
    <lineage>
        <taxon>Bacteria</taxon>
        <taxon>Bacillati</taxon>
        <taxon>Bacillota</taxon>
        <taxon>Tissierellia</taxon>
        <taxon>Tissierellales</taxon>
        <taxon>Gottschalkiaceae</taxon>
        <taxon>Gottschalkia</taxon>
    </lineage>
</organism>
<comment type="caution">
    <text evidence="2">The sequence shown here is derived from an EMBL/GenBank/DDBJ whole genome shotgun (WGS) entry which is preliminary data.</text>
</comment>
<feature type="transmembrane region" description="Helical" evidence="1">
    <location>
        <begin position="12"/>
        <end position="36"/>
    </location>
</feature>
<keyword evidence="1" id="KW-1133">Transmembrane helix</keyword>